<dbReference type="AlphaFoldDB" id="A0A919K7U5"/>
<comment type="caution">
    <text evidence="1">The sequence shown here is derived from an EMBL/GenBank/DDBJ whole genome shotgun (WGS) entry which is preliminary data.</text>
</comment>
<evidence type="ECO:0000313" key="1">
    <source>
        <dbReference type="EMBL" id="GIF02556.1"/>
    </source>
</evidence>
<protein>
    <submittedName>
        <fullName evidence="1">Uncharacterized protein</fullName>
    </submittedName>
</protein>
<dbReference type="Proteomes" id="UP000629619">
    <property type="component" value="Unassembled WGS sequence"/>
</dbReference>
<evidence type="ECO:0000313" key="2">
    <source>
        <dbReference type="Proteomes" id="UP000629619"/>
    </source>
</evidence>
<name>A0A919K7U5_9ACTN</name>
<sequence>MEFSETVTTGAGMFALWSPAAFRGVVDYATWTGELLEDEDITRHIRSGTIVPINIHSDGRFQFLVRLGFDFRLAGLTARERQFLVAVSDPYLFVATDGAILSGIEHAGAIPGTPAGTRFHLPVPPGRWQVTVTIVDWTAESGMCDARGDPLPGALPDFTILVNPEKHPVPYRTRVETFDRR</sequence>
<gene>
    <name evidence="1" type="ORF">Asi03nite_00940</name>
</gene>
<dbReference type="RefSeq" id="WP_203676096.1">
    <property type="nucleotide sequence ID" value="NZ_BOMW01000002.1"/>
</dbReference>
<organism evidence="1 2">
    <name type="scientific">Actinoplanes siamensis</name>
    <dbReference type="NCBI Taxonomy" id="1223317"/>
    <lineage>
        <taxon>Bacteria</taxon>
        <taxon>Bacillati</taxon>
        <taxon>Actinomycetota</taxon>
        <taxon>Actinomycetes</taxon>
        <taxon>Micromonosporales</taxon>
        <taxon>Micromonosporaceae</taxon>
        <taxon>Actinoplanes</taxon>
    </lineage>
</organism>
<reference evidence="1" key="1">
    <citation type="submission" date="2021-01" db="EMBL/GenBank/DDBJ databases">
        <title>Whole genome shotgun sequence of Actinoplanes siamensis NBRC 109076.</title>
        <authorList>
            <person name="Komaki H."/>
            <person name="Tamura T."/>
        </authorList>
    </citation>
    <scope>NUCLEOTIDE SEQUENCE</scope>
    <source>
        <strain evidence="1">NBRC 109076</strain>
    </source>
</reference>
<proteinExistence type="predicted"/>
<accession>A0A919K7U5</accession>
<dbReference type="EMBL" id="BOMW01000002">
    <property type="protein sequence ID" value="GIF02556.1"/>
    <property type="molecule type" value="Genomic_DNA"/>
</dbReference>
<keyword evidence="2" id="KW-1185">Reference proteome</keyword>